<dbReference type="GeneID" id="111120079"/>
<evidence type="ECO:0000256" key="8">
    <source>
        <dbReference type="RuleBase" id="RU367049"/>
    </source>
</evidence>
<dbReference type="PANTHER" id="PTHR10621:SF0">
    <property type="entry name" value="UV EXCISION REPAIR PROTEIN RAD23"/>
    <property type="match status" value="1"/>
</dbReference>
<evidence type="ECO:0000259" key="11">
    <source>
        <dbReference type="PROSITE" id="PS50053"/>
    </source>
</evidence>
<keyword evidence="4 8" id="KW-0227">DNA damage</keyword>
<dbReference type="AlphaFoldDB" id="A0A8B8CL06"/>
<dbReference type="InterPro" id="IPR041811">
    <property type="entry name" value="RAD23A/B_UBA1"/>
</dbReference>
<dbReference type="KEGG" id="cvn:111120079"/>
<dbReference type="RefSeq" id="XP_022316450.1">
    <property type="nucleotide sequence ID" value="XM_022460742.1"/>
</dbReference>
<dbReference type="FunFam" id="3.10.20.90:FF:000053">
    <property type="entry name" value="UV excision repair protein RAD23 homolog A"/>
    <property type="match status" value="1"/>
</dbReference>
<keyword evidence="6 8" id="KW-0234">DNA repair</keyword>
<keyword evidence="8" id="KW-0963">Cytoplasm</keyword>
<evidence type="ECO:0000256" key="9">
    <source>
        <dbReference type="SAM" id="MobiDB-lite"/>
    </source>
</evidence>
<keyword evidence="7 8" id="KW-0539">Nucleus</keyword>
<sequence length="387" mass="41642">MFVTLKTLQQQTFKVEVDPEDLVKVLKQKIENEKGKEHFPAGGQKLIYAGKILDDEKKIGEYKIEEKNFVVVMVTKPKPAAKPAESSPATPVAAPPPAPTPAATETPKPAAEKKEEKMETTQSETKTETPPATTSSSTATTETASSGAGGQVTAESMLVTGQEYENMVLEIMSMGFERDQVVRALRASFNNPNRAVEYLFQGIPETSEPEPPADAPVAPEQTAQQTSSPSNPPASGGGSLSMPTAGQTGGDDPLSFLRSQPQFQRMRQLIQDNPNFLPELLRQIGQSNPPLLQMISQNQERFIQMLNEPAEGGDISDQAQGGGLPPAGAPPGSGIIQVTPSEKEAIERLKALGFSEGMCIQAYFACERNEDLAANFLLSQIDDDQQS</sequence>
<feature type="domain" description="UBA" evidence="10">
    <location>
        <begin position="162"/>
        <end position="202"/>
    </location>
</feature>
<evidence type="ECO:0000313" key="12">
    <source>
        <dbReference type="Proteomes" id="UP000694844"/>
    </source>
</evidence>
<dbReference type="GO" id="GO:0005654">
    <property type="term" value="C:nucleoplasm"/>
    <property type="evidence" value="ECO:0007669"/>
    <property type="project" value="TreeGrafter"/>
</dbReference>
<dbReference type="GO" id="GO:0000502">
    <property type="term" value="C:proteasome complex"/>
    <property type="evidence" value="ECO:0007669"/>
    <property type="project" value="UniProtKB-KW"/>
</dbReference>
<dbReference type="CDD" id="cd01805">
    <property type="entry name" value="Ubl_Rad23"/>
    <property type="match status" value="1"/>
</dbReference>
<evidence type="ECO:0000256" key="4">
    <source>
        <dbReference type="ARBA" id="ARBA00022763"/>
    </source>
</evidence>
<dbReference type="SMART" id="SM00213">
    <property type="entry name" value="UBQ"/>
    <property type="match status" value="1"/>
</dbReference>
<dbReference type="GO" id="GO:0003684">
    <property type="term" value="F:damaged DNA binding"/>
    <property type="evidence" value="ECO:0007669"/>
    <property type="project" value="UniProtKB-UniRule"/>
</dbReference>
<dbReference type="InterPro" id="IPR015360">
    <property type="entry name" value="XPC-bd"/>
</dbReference>
<evidence type="ECO:0000256" key="6">
    <source>
        <dbReference type="ARBA" id="ARBA00023204"/>
    </source>
</evidence>
<dbReference type="GO" id="GO:0006289">
    <property type="term" value="P:nucleotide-excision repair"/>
    <property type="evidence" value="ECO:0007669"/>
    <property type="project" value="UniProtKB-UniRule"/>
</dbReference>
<dbReference type="Pfam" id="PF00627">
    <property type="entry name" value="UBA"/>
    <property type="match status" value="2"/>
</dbReference>
<dbReference type="PROSITE" id="PS50030">
    <property type="entry name" value="UBA"/>
    <property type="match status" value="2"/>
</dbReference>
<feature type="compositionally biased region" description="Low complexity" evidence="9">
    <location>
        <begin position="80"/>
        <end position="92"/>
    </location>
</feature>
<dbReference type="GO" id="GO:0070628">
    <property type="term" value="F:proteasome binding"/>
    <property type="evidence" value="ECO:0007669"/>
    <property type="project" value="TreeGrafter"/>
</dbReference>
<dbReference type="InterPro" id="IPR000626">
    <property type="entry name" value="Ubiquitin-like_dom"/>
</dbReference>
<dbReference type="SMART" id="SM00727">
    <property type="entry name" value="STI1"/>
    <property type="match status" value="1"/>
</dbReference>
<dbReference type="InterPro" id="IPR006636">
    <property type="entry name" value="STI1_HS-bd"/>
</dbReference>
<dbReference type="SUPFAM" id="SSF46934">
    <property type="entry name" value="UBA-like"/>
    <property type="match status" value="2"/>
</dbReference>
<dbReference type="Gene3D" id="1.10.8.10">
    <property type="entry name" value="DNA helicase RuvA subunit, C-terminal domain"/>
    <property type="match status" value="2"/>
</dbReference>
<dbReference type="PRINTS" id="PR01839">
    <property type="entry name" value="RAD23PROTEIN"/>
</dbReference>
<comment type="similarity">
    <text evidence="1 8">Belongs to the RAD23 family.</text>
</comment>
<dbReference type="NCBIfam" id="TIGR00601">
    <property type="entry name" value="rad23"/>
    <property type="match status" value="1"/>
</dbReference>
<dbReference type="PROSITE" id="PS50053">
    <property type="entry name" value="UBIQUITIN_2"/>
    <property type="match status" value="1"/>
</dbReference>
<proteinExistence type="inferred from homology"/>
<comment type="subcellular location">
    <subcellularLocation>
        <location evidence="8">Nucleus</location>
    </subcellularLocation>
    <subcellularLocation>
        <location evidence="8">Cytoplasm</location>
    </subcellularLocation>
</comment>
<feature type="region of interest" description="Disordered" evidence="9">
    <location>
        <begin position="204"/>
        <end position="257"/>
    </location>
</feature>
<accession>A0A8B8CL06</accession>
<organism evidence="12 13">
    <name type="scientific">Crassostrea virginica</name>
    <name type="common">Eastern oyster</name>
    <dbReference type="NCBI Taxonomy" id="6565"/>
    <lineage>
        <taxon>Eukaryota</taxon>
        <taxon>Metazoa</taxon>
        <taxon>Spiralia</taxon>
        <taxon>Lophotrochozoa</taxon>
        <taxon>Mollusca</taxon>
        <taxon>Bivalvia</taxon>
        <taxon>Autobranchia</taxon>
        <taxon>Pteriomorphia</taxon>
        <taxon>Ostreida</taxon>
        <taxon>Ostreoidea</taxon>
        <taxon>Ostreidae</taxon>
        <taxon>Crassostrea</taxon>
    </lineage>
</organism>
<evidence type="ECO:0000256" key="7">
    <source>
        <dbReference type="ARBA" id="ARBA00023242"/>
    </source>
</evidence>
<feature type="domain" description="Ubiquitin-like" evidence="11">
    <location>
        <begin position="1"/>
        <end position="79"/>
    </location>
</feature>
<dbReference type="GO" id="GO:0043161">
    <property type="term" value="P:proteasome-mediated ubiquitin-dependent protein catabolic process"/>
    <property type="evidence" value="ECO:0007669"/>
    <property type="project" value="UniProtKB-UniRule"/>
</dbReference>
<keyword evidence="3" id="KW-0677">Repeat</keyword>
<dbReference type="GO" id="GO:0043130">
    <property type="term" value="F:ubiquitin binding"/>
    <property type="evidence" value="ECO:0007669"/>
    <property type="project" value="UniProtKB-UniRule"/>
</dbReference>
<keyword evidence="2" id="KW-0597">Phosphoprotein</keyword>
<dbReference type="Proteomes" id="UP000694844">
    <property type="component" value="Chromosome 2"/>
</dbReference>
<dbReference type="CDD" id="cd14377">
    <property type="entry name" value="UBA1_Rad23"/>
    <property type="match status" value="1"/>
</dbReference>
<dbReference type="InterPro" id="IPR029071">
    <property type="entry name" value="Ubiquitin-like_domsf"/>
</dbReference>
<dbReference type="FunFam" id="1.10.8.10:FF:000002">
    <property type="entry name" value="UV excision repair protein RAD23 homolog"/>
    <property type="match status" value="1"/>
</dbReference>
<feature type="region of interest" description="Disordered" evidence="9">
    <location>
        <begin position="80"/>
        <end position="152"/>
    </location>
</feature>
<keyword evidence="5" id="KW-0647">Proteasome</keyword>
<evidence type="ECO:0000256" key="1">
    <source>
        <dbReference type="ARBA" id="ARBA00009878"/>
    </source>
</evidence>
<keyword evidence="12" id="KW-1185">Reference proteome</keyword>
<dbReference type="InterPro" id="IPR015940">
    <property type="entry name" value="UBA"/>
</dbReference>
<name>A0A8B8CL06_CRAVI</name>
<dbReference type="InterPro" id="IPR004806">
    <property type="entry name" value="Rad23"/>
</dbReference>
<feature type="compositionally biased region" description="Basic and acidic residues" evidence="9">
    <location>
        <begin position="110"/>
        <end position="119"/>
    </location>
</feature>
<dbReference type="SUPFAM" id="SSF54236">
    <property type="entry name" value="Ubiquitin-like"/>
    <property type="match status" value="1"/>
</dbReference>
<dbReference type="Gene3D" id="3.10.20.90">
    <property type="entry name" value="Phosphatidylinositol 3-kinase Catalytic Subunit, Chain A, domain 1"/>
    <property type="match status" value="1"/>
</dbReference>
<evidence type="ECO:0000256" key="5">
    <source>
        <dbReference type="ARBA" id="ARBA00022942"/>
    </source>
</evidence>
<protein>
    <recommendedName>
        <fullName evidence="8">UV excision repair protein RAD23</fullName>
    </recommendedName>
</protein>
<dbReference type="InterPro" id="IPR036353">
    <property type="entry name" value="XPC-bd_sf"/>
</dbReference>
<dbReference type="CDD" id="cd14380">
    <property type="entry name" value="UBA2_Rad23"/>
    <property type="match status" value="1"/>
</dbReference>
<dbReference type="FunFam" id="1.10.8.10:FF:000003">
    <property type="entry name" value="UV excision repair protein RAD23 homolog"/>
    <property type="match status" value="1"/>
</dbReference>
<dbReference type="OrthoDB" id="419317at2759"/>
<dbReference type="InterPro" id="IPR009060">
    <property type="entry name" value="UBA-like_sf"/>
</dbReference>
<dbReference type="Gene3D" id="1.10.10.540">
    <property type="entry name" value="XPC-binding domain"/>
    <property type="match status" value="1"/>
</dbReference>
<gene>
    <name evidence="13" type="primary">LOC111120079</name>
</gene>
<dbReference type="Pfam" id="PF09280">
    <property type="entry name" value="XPC-binding"/>
    <property type="match status" value="1"/>
</dbReference>
<dbReference type="FunFam" id="1.10.10.540:FF:000001">
    <property type="entry name" value="UV excision repair protein RAD23 B"/>
    <property type="match status" value="1"/>
</dbReference>
<feature type="domain" description="UBA" evidence="10">
    <location>
        <begin position="340"/>
        <end position="380"/>
    </location>
</feature>
<dbReference type="PANTHER" id="PTHR10621">
    <property type="entry name" value="UV EXCISION REPAIR PROTEIN RAD23"/>
    <property type="match status" value="1"/>
</dbReference>
<dbReference type="SUPFAM" id="SSF101238">
    <property type="entry name" value="XPC-binding domain"/>
    <property type="match status" value="1"/>
</dbReference>
<reference evidence="13" key="1">
    <citation type="submission" date="2025-08" db="UniProtKB">
        <authorList>
            <consortium name="RefSeq"/>
        </authorList>
    </citation>
    <scope>IDENTIFICATION</scope>
    <source>
        <tissue evidence="13">Whole sample</tissue>
    </source>
</reference>
<evidence type="ECO:0000259" key="10">
    <source>
        <dbReference type="PROSITE" id="PS50030"/>
    </source>
</evidence>
<evidence type="ECO:0000256" key="2">
    <source>
        <dbReference type="ARBA" id="ARBA00022553"/>
    </source>
</evidence>
<comment type="function">
    <text evidence="8">Multiubiquitin chain receptor involved in modulation of proteasomal degradation. Involved in nucleotide excision repair.</text>
</comment>
<dbReference type="GO" id="GO:0005829">
    <property type="term" value="C:cytosol"/>
    <property type="evidence" value="ECO:0007669"/>
    <property type="project" value="TreeGrafter"/>
</dbReference>
<feature type="compositionally biased region" description="Low complexity" evidence="9">
    <location>
        <begin position="120"/>
        <end position="146"/>
    </location>
</feature>
<dbReference type="GO" id="GO:0031593">
    <property type="term" value="F:polyubiquitin modification-dependent protein binding"/>
    <property type="evidence" value="ECO:0007669"/>
    <property type="project" value="UniProtKB-UniRule"/>
</dbReference>
<dbReference type="Pfam" id="PF00240">
    <property type="entry name" value="ubiquitin"/>
    <property type="match status" value="1"/>
</dbReference>
<evidence type="ECO:0000313" key="13">
    <source>
        <dbReference type="RefSeq" id="XP_022316450.1"/>
    </source>
</evidence>
<dbReference type="SMART" id="SM00165">
    <property type="entry name" value="UBA"/>
    <property type="match status" value="2"/>
</dbReference>
<evidence type="ECO:0000256" key="3">
    <source>
        <dbReference type="ARBA" id="ARBA00022737"/>
    </source>
</evidence>